<evidence type="ECO:0000313" key="2">
    <source>
        <dbReference type="WBParaSite" id="TMUE_2000008382.1"/>
    </source>
</evidence>
<proteinExistence type="predicted"/>
<evidence type="ECO:0000313" key="1">
    <source>
        <dbReference type="Proteomes" id="UP000046395"/>
    </source>
</evidence>
<dbReference type="WBParaSite" id="TMUE_2000008382.1">
    <property type="protein sequence ID" value="TMUE_2000008382.1"/>
    <property type="gene ID" value="WBGene00290902"/>
</dbReference>
<sequence length="103" mass="11730">MKEGGLRLQSLTEDVDSGMKAAAKLWFSQYRRNRLALRRGVAHLIERATCHASGHHEFVKACSNLWISDHRMTQRRPSVIEQKQVNRMSFIDLVNTSVGSPNP</sequence>
<protein>
    <submittedName>
        <fullName evidence="2">HTH CENPB-type domain-containing protein</fullName>
    </submittedName>
</protein>
<dbReference type="Proteomes" id="UP000046395">
    <property type="component" value="Unassembled WGS sequence"/>
</dbReference>
<dbReference type="AlphaFoldDB" id="A0A5S6QNE3"/>
<accession>A0A5S6QNE3</accession>
<reference evidence="2" key="1">
    <citation type="submission" date="2019-12" db="UniProtKB">
        <authorList>
            <consortium name="WormBaseParasite"/>
        </authorList>
    </citation>
    <scope>IDENTIFICATION</scope>
</reference>
<keyword evidence="1" id="KW-1185">Reference proteome</keyword>
<name>A0A5S6QNE3_TRIMR</name>
<organism evidence="1 2">
    <name type="scientific">Trichuris muris</name>
    <name type="common">Mouse whipworm</name>
    <dbReference type="NCBI Taxonomy" id="70415"/>
    <lineage>
        <taxon>Eukaryota</taxon>
        <taxon>Metazoa</taxon>
        <taxon>Ecdysozoa</taxon>
        <taxon>Nematoda</taxon>
        <taxon>Enoplea</taxon>
        <taxon>Dorylaimia</taxon>
        <taxon>Trichinellida</taxon>
        <taxon>Trichuridae</taxon>
        <taxon>Trichuris</taxon>
    </lineage>
</organism>